<organism evidence="1 2">
    <name type="scientific">Diphasiastrum complanatum</name>
    <name type="common">Issler's clubmoss</name>
    <name type="synonym">Lycopodium complanatum</name>
    <dbReference type="NCBI Taxonomy" id="34168"/>
    <lineage>
        <taxon>Eukaryota</taxon>
        <taxon>Viridiplantae</taxon>
        <taxon>Streptophyta</taxon>
        <taxon>Embryophyta</taxon>
        <taxon>Tracheophyta</taxon>
        <taxon>Lycopodiopsida</taxon>
        <taxon>Lycopodiales</taxon>
        <taxon>Lycopodiaceae</taxon>
        <taxon>Lycopodioideae</taxon>
        <taxon>Diphasiastrum</taxon>
    </lineage>
</organism>
<comment type="caution">
    <text evidence="1">The sequence shown here is derived from an EMBL/GenBank/DDBJ whole genome shotgun (WGS) entry which is preliminary data.</text>
</comment>
<name>A0ACC2DA39_DIPCM</name>
<evidence type="ECO:0000313" key="1">
    <source>
        <dbReference type="EMBL" id="KAJ7550970.1"/>
    </source>
</evidence>
<evidence type="ECO:0000313" key="2">
    <source>
        <dbReference type="Proteomes" id="UP001162992"/>
    </source>
</evidence>
<protein>
    <submittedName>
        <fullName evidence="1">Uncharacterized protein</fullName>
    </submittedName>
</protein>
<accession>A0ACC2DA39</accession>
<keyword evidence="2" id="KW-1185">Reference proteome</keyword>
<proteinExistence type="predicted"/>
<sequence>MGSQRLLMMSSNSGGYDAVVSDFQALGLVAHDLSVHTAGLIALSVTDFGVLRWLAFIAAIFLLIIDRTNWRTNFLTALLVPYVVLNLPPILFNFLSLLLVYCRGEIGKWIAFVAVVIRLFFPNLVRDKFELPAAIVILLVTLPSLIANQFRDSIFAIIVSLIIGAYLLHQHIQATGGFRNAFAAKRGIPITIGILLLFVSPLWDTVSFIK</sequence>
<dbReference type="EMBL" id="CM055098">
    <property type="protein sequence ID" value="KAJ7550970.1"/>
    <property type="molecule type" value="Genomic_DNA"/>
</dbReference>
<reference evidence="2" key="1">
    <citation type="journal article" date="2024" name="Proc. Natl. Acad. Sci. U.S.A.">
        <title>Extraordinary preservation of gene collinearity over three hundred million years revealed in homosporous lycophytes.</title>
        <authorList>
            <person name="Li C."/>
            <person name="Wickell D."/>
            <person name="Kuo L.Y."/>
            <person name="Chen X."/>
            <person name="Nie B."/>
            <person name="Liao X."/>
            <person name="Peng D."/>
            <person name="Ji J."/>
            <person name="Jenkins J."/>
            <person name="Williams M."/>
            <person name="Shu S."/>
            <person name="Plott C."/>
            <person name="Barry K."/>
            <person name="Rajasekar S."/>
            <person name="Grimwood J."/>
            <person name="Han X."/>
            <person name="Sun S."/>
            <person name="Hou Z."/>
            <person name="He W."/>
            <person name="Dai G."/>
            <person name="Sun C."/>
            <person name="Schmutz J."/>
            <person name="Leebens-Mack J.H."/>
            <person name="Li F.W."/>
            <person name="Wang L."/>
        </authorList>
    </citation>
    <scope>NUCLEOTIDE SEQUENCE [LARGE SCALE GENOMIC DNA]</scope>
    <source>
        <strain evidence="2">cv. PW_Plant_1</strain>
    </source>
</reference>
<gene>
    <name evidence="1" type="ORF">O6H91_07G127100</name>
</gene>
<dbReference type="Proteomes" id="UP001162992">
    <property type="component" value="Chromosome 7"/>
</dbReference>